<dbReference type="InterPro" id="IPR001747">
    <property type="entry name" value="Vitellogenin_N"/>
</dbReference>
<dbReference type="PANTHER" id="PTHR23345">
    <property type="entry name" value="VITELLOGENIN-RELATED"/>
    <property type="match status" value="1"/>
</dbReference>
<evidence type="ECO:0000256" key="6">
    <source>
        <dbReference type="ARBA" id="ARBA00023180"/>
    </source>
</evidence>
<evidence type="ECO:0000256" key="1">
    <source>
        <dbReference type="ARBA" id="ARBA00004613"/>
    </source>
</evidence>
<protein>
    <recommendedName>
        <fullName evidence="8">Vitellogenin domain-containing protein</fullName>
    </recommendedName>
</protein>
<dbReference type="Proteomes" id="UP000270094">
    <property type="component" value="Unassembled WGS sequence"/>
</dbReference>
<dbReference type="GO" id="GO:0005319">
    <property type="term" value="F:lipid transporter activity"/>
    <property type="evidence" value="ECO:0007669"/>
    <property type="project" value="InterPro"/>
</dbReference>
<feature type="non-terminal residue" evidence="9">
    <location>
        <position position="336"/>
    </location>
</feature>
<evidence type="ECO:0000256" key="3">
    <source>
        <dbReference type="ARBA" id="ARBA00022729"/>
    </source>
</evidence>
<evidence type="ECO:0000259" key="8">
    <source>
        <dbReference type="PROSITE" id="PS51211"/>
    </source>
</evidence>
<dbReference type="AlphaFoldDB" id="A0A3P7IGU1"/>
<keyword evidence="4" id="KW-0758">Storage protein</keyword>
<dbReference type="Gene3D" id="1.25.10.20">
    <property type="entry name" value="Vitellinogen, superhelical"/>
    <property type="match status" value="1"/>
</dbReference>
<evidence type="ECO:0000256" key="2">
    <source>
        <dbReference type="ARBA" id="ARBA00022525"/>
    </source>
</evidence>
<comment type="subcellular location">
    <subcellularLocation>
        <location evidence="1">Secreted</location>
    </subcellularLocation>
</comment>
<dbReference type="InterPro" id="IPR011030">
    <property type="entry name" value="Lipovitellin_superhlx_dom"/>
</dbReference>
<dbReference type="EMBL" id="UYYB01025274">
    <property type="protein sequence ID" value="VDM72421.1"/>
    <property type="molecule type" value="Genomic_DNA"/>
</dbReference>
<evidence type="ECO:0000256" key="7">
    <source>
        <dbReference type="PROSITE-ProRule" id="PRU00557"/>
    </source>
</evidence>
<reference evidence="9 10" key="1">
    <citation type="submission" date="2018-11" db="EMBL/GenBank/DDBJ databases">
        <authorList>
            <consortium name="Pathogen Informatics"/>
        </authorList>
    </citation>
    <scope>NUCLEOTIDE SEQUENCE [LARGE SCALE GENOMIC DNA]</scope>
</reference>
<sequence length="336" mass="39724">MHEREVETENKNFFVAVERTLEGECEVEYTGTPIENDRMLWTKSINFQKCTVRPEVQYGIRMHDMKKTYDEKLFSTVMKFEVTGNRDEYLVRDVELESRYKLVPLSEKHELITSFVNNKLTLIYAGRVETRIPNVNFHHRENLIYNSGWEVAEEKFAMTGEETYLQLIPEWKNKMVHIEKIIKKMIHHMEEKVDLETTHLFARLVKLLRLCRERELMQIESFMVGHENVLHKIRSMYYDALAMAGTKVTVTYLMRKIVDERIEHLKAARLLKSLAEVRIPSEHIANEVLRVCESPVAEKVPYLKQSCWLTYGAIFHGLCNNKMLAVLHKEKVCNRE</sequence>
<evidence type="ECO:0000256" key="4">
    <source>
        <dbReference type="ARBA" id="ARBA00022761"/>
    </source>
</evidence>
<dbReference type="SMART" id="SM00638">
    <property type="entry name" value="LPD_N"/>
    <property type="match status" value="1"/>
</dbReference>
<keyword evidence="3" id="KW-0732">Signal</keyword>
<dbReference type="InterPro" id="IPR015816">
    <property type="entry name" value="Vitellinogen_b-sht_N"/>
</dbReference>
<keyword evidence="6" id="KW-0325">Glycoprotein</keyword>
<dbReference type="SUPFAM" id="SSF48431">
    <property type="entry name" value="Lipovitellin-phosvitin complex, superhelical domain"/>
    <property type="match status" value="1"/>
</dbReference>
<name>A0A3P7IGU1_STRVU</name>
<evidence type="ECO:0000313" key="10">
    <source>
        <dbReference type="Proteomes" id="UP000270094"/>
    </source>
</evidence>
<keyword evidence="5" id="KW-1015">Disulfide bond</keyword>
<feature type="domain" description="Vitellogenin" evidence="8">
    <location>
        <begin position="1"/>
        <end position="336"/>
    </location>
</feature>
<organism evidence="9 10">
    <name type="scientific">Strongylus vulgaris</name>
    <name type="common">Blood worm</name>
    <dbReference type="NCBI Taxonomy" id="40348"/>
    <lineage>
        <taxon>Eukaryota</taxon>
        <taxon>Metazoa</taxon>
        <taxon>Ecdysozoa</taxon>
        <taxon>Nematoda</taxon>
        <taxon>Chromadorea</taxon>
        <taxon>Rhabditida</taxon>
        <taxon>Rhabditina</taxon>
        <taxon>Rhabditomorpha</taxon>
        <taxon>Strongyloidea</taxon>
        <taxon>Strongylidae</taxon>
        <taxon>Strongylus</taxon>
    </lineage>
</organism>
<dbReference type="Gene3D" id="2.30.230.10">
    <property type="entry name" value="Lipovitellin, beta-sheet shell regions, chain A"/>
    <property type="match status" value="1"/>
</dbReference>
<keyword evidence="2" id="KW-0964">Secreted</keyword>
<comment type="caution">
    <text evidence="7">Lacks conserved residue(s) required for the propagation of feature annotation.</text>
</comment>
<dbReference type="PANTHER" id="PTHR23345:SF15">
    <property type="entry name" value="VITELLOGENIN 1-RELATED"/>
    <property type="match status" value="1"/>
</dbReference>
<keyword evidence="10" id="KW-1185">Reference proteome</keyword>
<evidence type="ECO:0000256" key="5">
    <source>
        <dbReference type="ARBA" id="ARBA00023157"/>
    </source>
</evidence>
<dbReference type="PROSITE" id="PS51211">
    <property type="entry name" value="VITELLOGENIN"/>
    <property type="match status" value="1"/>
</dbReference>
<gene>
    <name evidence="9" type="ORF">SVUK_LOCUS7419</name>
</gene>
<evidence type="ECO:0000313" key="9">
    <source>
        <dbReference type="EMBL" id="VDM72421.1"/>
    </source>
</evidence>
<dbReference type="InterPro" id="IPR015819">
    <property type="entry name" value="Lipid_transp_b-sht_shell"/>
</dbReference>
<dbReference type="OrthoDB" id="5825149at2759"/>
<dbReference type="Pfam" id="PF01347">
    <property type="entry name" value="Vitellogenin_N"/>
    <property type="match status" value="1"/>
</dbReference>
<dbReference type="InterPro" id="IPR050733">
    <property type="entry name" value="Vitellogenin/Apolipophorin"/>
</dbReference>
<accession>A0A3P7IGU1</accession>
<dbReference type="SUPFAM" id="SSF56968">
    <property type="entry name" value="Lipovitellin-phosvitin complex, beta-sheet shell regions"/>
    <property type="match status" value="1"/>
</dbReference>
<proteinExistence type="predicted"/>